<organism evidence="2 3">
    <name type="scientific">Vespula pensylvanica</name>
    <name type="common">Western yellow jacket</name>
    <name type="synonym">Wasp</name>
    <dbReference type="NCBI Taxonomy" id="30213"/>
    <lineage>
        <taxon>Eukaryota</taxon>
        <taxon>Metazoa</taxon>
        <taxon>Ecdysozoa</taxon>
        <taxon>Arthropoda</taxon>
        <taxon>Hexapoda</taxon>
        <taxon>Insecta</taxon>
        <taxon>Pterygota</taxon>
        <taxon>Neoptera</taxon>
        <taxon>Endopterygota</taxon>
        <taxon>Hymenoptera</taxon>
        <taxon>Apocrita</taxon>
        <taxon>Aculeata</taxon>
        <taxon>Vespoidea</taxon>
        <taxon>Vespidae</taxon>
        <taxon>Vespinae</taxon>
        <taxon>Vespula</taxon>
    </lineage>
</organism>
<sequence length="75" mass="7346">MRKSERVLVWSLENLAEGDGDGGSSDSSGSGGSGGSGGCGGCASGCRERVEENPGVDSTQASVAKSPCVQLVGIL</sequence>
<reference evidence="2" key="1">
    <citation type="journal article" date="2020" name="G3 (Bethesda)">
        <title>High-Quality Assemblies for Three Invasive Social Wasps from the &lt;i&gt;Vespula&lt;/i&gt; Genus.</title>
        <authorList>
            <person name="Harrop T.W.R."/>
            <person name="Guhlin J."/>
            <person name="McLaughlin G.M."/>
            <person name="Permina E."/>
            <person name="Stockwell P."/>
            <person name="Gilligan J."/>
            <person name="Le Lec M.F."/>
            <person name="Gruber M.A.M."/>
            <person name="Quinn O."/>
            <person name="Lovegrove M."/>
            <person name="Duncan E.J."/>
            <person name="Remnant E.J."/>
            <person name="Van Eeckhoven J."/>
            <person name="Graham B."/>
            <person name="Knapp R.A."/>
            <person name="Langford K.W."/>
            <person name="Kronenberg Z."/>
            <person name="Press M.O."/>
            <person name="Eacker S.M."/>
            <person name="Wilson-Rankin E.E."/>
            <person name="Purcell J."/>
            <person name="Lester P.J."/>
            <person name="Dearden P.K."/>
        </authorList>
    </citation>
    <scope>NUCLEOTIDE SEQUENCE</scope>
    <source>
        <strain evidence="2">Volc-1</strain>
    </source>
</reference>
<comment type="caution">
    <text evidence="2">The sequence shown here is derived from an EMBL/GenBank/DDBJ whole genome shotgun (WGS) entry which is preliminary data.</text>
</comment>
<evidence type="ECO:0000313" key="3">
    <source>
        <dbReference type="Proteomes" id="UP000600918"/>
    </source>
</evidence>
<evidence type="ECO:0000313" key="2">
    <source>
        <dbReference type="EMBL" id="KAF7430003.1"/>
    </source>
</evidence>
<feature type="compositionally biased region" description="Gly residues" evidence="1">
    <location>
        <begin position="29"/>
        <end position="41"/>
    </location>
</feature>
<dbReference type="EMBL" id="JACSDY010000004">
    <property type="protein sequence ID" value="KAF7430003.1"/>
    <property type="molecule type" value="Genomic_DNA"/>
</dbReference>
<proteinExistence type="predicted"/>
<accession>A0A834UCL6</accession>
<evidence type="ECO:0000256" key="1">
    <source>
        <dbReference type="SAM" id="MobiDB-lite"/>
    </source>
</evidence>
<dbReference type="AlphaFoldDB" id="A0A834UCL6"/>
<dbReference type="Proteomes" id="UP000600918">
    <property type="component" value="Unassembled WGS sequence"/>
</dbReference>
<gene>
    <name evidence="2" type="ORF">H0235_006401</name>
</gene>
<keyword evidence="3" id="KW-1185">Reference proteome</keyword>
<protein>
    <submittedName>
        <fullName evidence="2">Uncharacterized protein</fullName>
    </submittedName>
</protein>
<name>A0A834UCL6_VESPE</name>
<feature type="region of interest" description="Disordered" evidence="1">
    <location>
        <begin position="16"/>
        <end position="41"/>
    </location>
</feature>